<sequence length="409" mass="43021">MSAPTAPTAPRPLEGVTVLDFSRVLAAPMATQILAELGATVVKVERPGGGDETRGFEPRLPHGESAYFFAFNRGKRSVALDLKDPRGRDVARRLAARADVVVENFLPGAMDRLGLGYDDLAAGNPGLVYVSATGFGQSGPDRTRKGYDTVFQALSGVMAMTGEPDGPPSKTGIPVADMTSGLWVAIAVLTGLAGRGVSGRGRHFDVSMMDVQLSLHALNAARLFALDEDPARTGTQHPGRVPSAAFETADGGWLHISGSDQHWVPLCEVLGLDGLAADPELRHNAGRVARREDVMTALRAAIARRERDPLLKELLAADVPAGAVRGVREALADPHARARGVVTEFEHPTEGTFRALRTPLRETDGAPPAAGAPPLLGADTDAVLADLAGLGDEEIDELREAGVIQDGGR</sequence>
<keyword evidence="1 2" id="KW-0808">Transferase</keyword>
<dbReference type="PANTHER" id="PTHR48207:SF3">
    <property type="entry name" value="SUCCINATE--HYDROXYMETHYLGLUTARATE COA-TRANSFERASE"/>
    <property type="match status" value="1"/>
</dbReference>
<organism evidence="2 3">
    <name type="scientific">Streptomyces olivaceus</name>
    <dbReference type="NCBI Taxonomy" id="47716"/>
    <lineage>
        <taxon>Bacteria</taxon>
        <taxon>Bacillati</taxon>
        <taxon>Actinomycetota</taxon>
        <taxon>Actinomycetes</taxon>
        <taxon>Kitasatosporales</taxon>
        <taxon>Streptomycetaceae</taxon>
        <taxon>Streptomyces</taxon>
    </lineage>
</organism>
<evidence type="ECO:0000256" key="1">
    <source>
        <dbReference type="ARBA" id="ARBA00022679"/>
    </source>
</evidence>
<dbReference type="InterPro" id="IPR003673">
    <property type="entry name" value="CoA-Trfase_fam_III"/>
</dbReference>
<dbReference type="RefSeq" id="WP_031033208.1">
    <property type="nucleotide sequence ID" value="NZ_BNEG01000003.1"/>
</dbReference>
<dbReference type="InterPro" id="IPR044855">
    <property type="entry name" value="CoA-Trfase_III_dom3_sf"/>
</dbReference>
<protein>
    <submittedName>
        <fullName evidence="2">CoA transferase</fullName>
    </submittedName>
</protein>
<comment type="caution">
    <text evidence="2">The sequence shown here is derived from an EMBL/GenBank/DDBJ whole genome shotgun (WGS) entry which is preliminary data.</text>
</comment>
<dbReference type="Gene3D" id="3.30.1540.10">
    <property type="entry name" value="formyl-coa transferase, domain 3"/>
    <property type="match status" value="1"/>
</dbReference>
<dbReference type="EMBL" id="JAHSTP010000001">
    <property type="protein sequence ID" value="MBZ6150293.1"/>
    <property type="molecule type" value="Genomic_DNA"/>
</dbReference>
<proteinExistence type="predicted"/>
<keyword evidence="3" id="KW-1185">Reference proteome</keyword>
<dbReference type="PANTHER" id="PTHR48207">
    <property type="entry name" value="SUCCINATE--HYDROXYMETHYLGLUTARATE COA-TRANSFERASE"/>
    <property type="match status" value="1"/>
</dbReference>
<dbReference type="Gene3D" id="3.40.50.10540">
    <property type="entry name" value="Crotonobetainyl-coa:carnitine coa-transferase, domain 1"/>
    <property type="match status" value="1"/>
</dbReference>
<dbReference type="Pfam" id="PF02515">
    <property type="entry name" value="CoA_transf_3"/>
    <property type="match status" value="1"/>
</dbReference>
<evidence type="ECO:0000313" key="3">
    <source>
        <dbReference type="Proteomes" id="UP000758701"/>
    </source>
</evidence>
<reference evidence="2 3" key="1">
    <citation type="submission" date="2021-06" db="EMBL/GenBank/DDBJ databases">
        <title>Ecological speciation of a Streptomyces species isolated from different habitats and geographic origins.</title>
        <authorList>
            <person name="Wang J."/>
        </authorList>
    </citation>
    <scope>NUCLEOTIDE SEQUENCE [LARGE SCALE GENOMIC DNA]</scope>
    <source>
        <strain evidence="2 3">FXJ8.012</strain>
    </source>
</reference>
<dbReference type="GO" id="GO:0016740">
    <property type="term" value="F:transferase activity"/>
    <property type="evidence" value="ECO:0007669"/>
    <property type="project" value="UniProtKB-KW"/>
</dbReference>
<evidence type="ECO:0000313" key="2">
    <source>
        <dbReference type="EMBL" id="MBZ6150293.1"/>
    </source>
</evidence>
<dbReference type="Proteomes" id="UP000758701">
    <property type="component" value="Unassembled WGS sequence"/>
</dbReference>
<dbReference type="SUPFAM" id="SSF89796">
    <property type="entry name" value="CoA-transferase family III (CaiB/BaiF)"/>
    <property type="match status" value="1"/>
</dbReference>
<gene>
    <name evidence="2" type="ORF">KVH32_03805</name>
</gene>
<dbReference type="InterPro" id="IPR023606">
    <property type="entry name" value="CoA-Trfase_III_dom_1_sf"/>
</dbReference>
<accession>A0ABS7VX64</accession>
<dbReference type="InterPro" id="IPR050483">
    <property type="entry name" value="CoA-transferase_III_domain"/>
</dbReference>
<name>A0ABS7VX64_STROV</name>